<proteinExistence type="predicted"/>
<comment type="caution">
    <text evidence="2">The sequence shown here is derived from an EMBL/GenBank/DDBJ whole genome shotgun (WGS) entry which is preliminary data.</text>
</comment>
<organism evidence="2 3">
    <name type="scientific">Paenibacillus elgii</name>
    <dbReference type="NCBI Taxonomy" id="189691"/>
    <lineage>
        <taxon>Bacteria</taxon>
        <taxon>Bacillati</taxon>
        <taxon>Bacillota</taxon>
        <taxon>Bacilli</taxon>
        <taxon>Bacillales</taxon>
        <taxon>Paenibacillaceae</taxon>
        <taxon>Paenibacillus</taxon>
    </lineage>
</organism>
<dbReference type="Proteomes" id="UP000244184">
    <property type="component" value="Unassembled WGS sequence"/>
</dbReference>
<evidence type="ECO:0000313" key="2">
    <source>
        <dbReference type="EMBL" id="PUA36735.1"/>
    </source>
</evidence>
<protein>
    <submittedName>
        <fullName evidence="2">Uncharacterized protein</fullName>
    </submittedName>
</protein>
<accession>A0A2T6FXU3</accession>
<name>A0A2T6FXU3_9BACL</name>
<sequence length="73" mass="7992">MKLPKRALLMTILSIVLALGFSTASFAAAKILLPNQPANNPAIFSSPPVTLYGLSRQQMMNRAGIFRLQTEIF</sequence>
<dbReference type="EMBL" id="PYHP01000069">
    <property type="protein sequence ID" value="PUA36735.1"/>
    <property type="molecule type" value="Genomic_DNA"/>
</dbReference>
<reference evidence="2 3" key="1">
    <citation type="submission" date="2018-03" db="EMBL/GenBank/DDBJ databases">
        <title>Genome sequence of Paenibacillus elgii strain AC13 an antimicrobial compound producing bacteria.</title>
        <authorList>
            <person name="Kurokawa A.S."/>
            <person name="Araujo J.F."/>
            <person name="Costa R.A."/>
            <person name="Ortega D.B."/>
            <person name="Pires A.S."/>
            <person name="Pappas G.J.Jr."/>
            <person name="Franco O.L."/>
            <person name="Barreto C."/>
            <person name="Magalhaes B.S."/>
            <person name="Kruger R.H."/>
        </authorList>
    </citation>
    <scope>NUCLEOTIDE SEQUENCE [LARGE SCALE GENOMIC DNA]</scope>
    <source>
        <strain evidence="2 3">AC13</strain>
    </source>
</reference>
<gene>
    <name evidence="2" type="ORF">C8Z91_25535</name>
</gene>
<evidence type="ECO:0000313" key="3">
    <source>
        <dbReference type="Proteomes" id="UP000244184"/>
    </source>
</evidence>
<evidence type="ECO:0000256" key="1">
    <source>
        <dbReference type="SAM" id="SignalP"/>
    </source>
</evidence>
<keyword evidence="1" id="KW-0732">Signal</keyword>
<feature type="chain" id="PRO_5015506266" evidence="1">
    <location>
        <begin position="28"/>
        <end position="73"/>
    </location>
</feature>
<dbReference type="AlphaFoldDB" id="A0A2T6FXU3"/>
<dbReference type="RefSeq" id="WP_108533777.1">
    <property type="nucleotide sequence ID" value="NZ_PYHP01000069.1"/>
</dbReference>
<feature type="signal peptide" evidence="1">
    <location>
        <begin position="1"/>
        <end position="27"/>
    </location>
</feature>